<evidence type="ECO:0000313" key="1">
    <source>
        <dbReference type="EMBL" id="AKS06955.1"/>
    </source>
</evidence>
<dbReference type="OrthoDB" id="8681193at2"/>
<dbReference type="KEGG" id="ptv:AA957_12800"/>
<gene>
    <name evidence="1" type="ORF">AA957_12800</name>
</gene>
<dbReference type="PATRIC" id="fig|200450.3.peg.2643"/>
<reference evidence="2" key="2">
    <citation type="submission" date="2015-05" db="EMBL/GenBank/DDBJ databases">
        <authorList>
            <person name="Swarnkar M.K."/>
            <person name="Vyas P."/>
            <person name="Rahi P."/>
            <person name="Thakur R."/>
            <person name="Thakur N."/>
            <person name="Singh A.K."/>
            <person name="Gulati A."/>
        </authorList>
    </citation>
    <scope>NUCLEOTIDE SEQUENCE [LARGE SCALE GENOMIC DNA]</scope>
    <source>
        <strain evidence="2">745</strain>
    </source>
</reference>
<reference evidence="1 2" key="1">
    <citation type="journal article" date="2015" name="Genome Announc.">
        <title>Complete Genome Sequence of the Rhizobacterium Pseudomonas trivialis Strain IHBB745 with Multiple Plant Growth-Promoting Activities and Tolerance to Desiccation and Alkalinity.</title>
        <authorList>
            <person name="Gulati A."/>
            <person name="Swarnkar M.K."/>
            <person name="Vyas P."/>
            <person name="Rahi P."/>
            <person name="Thakur R."/>
            <person name="Thakur N."/>
            <person name="Singh A.K."/>
        </authorList>
    </citation>
    <scope>NUCLEOTIDE SEQUENCE [LARGE SCALE GENOMIC DNA]</scope>
    <source>
        <strain evidence="2">745</strain>
    </source>
</reference>
<evidence type="ECO:0000313" key="2">
    <source>
        <dbReference type="Proteomes" id="UP000036608"/>
    </source>
</evidence>
<dbReference type="EMBL" id="CP011507">
    <property type="protein sequence ID" value="AKS06955.1"/>
    <property type="molecule type" value="Genomic_DNA"/>
</dbReference>
<organism evidence="1 2">
    <name type="scientific">Pseudomonas trivialis</name>
    <dbReference type="NCBI Taxonomy" id="200450"/>
    <lineage>
        <taxon>Bacteria</taxon>
        <taxon>Pseudomonadati</taxon>
        <taxon>Pseudomonadota</taxon>
        <taxon>Gammaproteobacteria</taxon>
        <taxon>Pseudomonadales</taxon>
        <taxon>Pseudomonadaceae</taxon>
        <taxon>Pseudomonas</taxon>
    </lineage>
</organism>
<protein>
    <submittedName>
        <fullName evidence="1">Uncharacterized protein</fullName>
    </submittedName>
</protein>
<dbReference type="Proteomes" id="UP000036608">
    <property type="component" value="Chromosome"/>
</dbReference>
<name>A0A0H5ABD5_9PSED</name>
<dbReference type="AlphaFoldDB" id="A0A0H5ABD5"/>
<proteinExistence type="predicted"/>
<dbReference type="RefSeq" id="WP_049710529.1">
    <property type="nucleotide sequence ID" value="NZ_CP011507.1"/>
</dbReference>
<sequence>MKTETTLRLTRTQYRTFAEQVKQAGCALSLSTFRALGNCWGIFDPRARLVCLDVSEDEPGFAEVCGIQLSTSVDSGRLRSNQRTEIDWSALEDHEIYPFIVAHEIGHRVDNFCYWDAARIDDLHVRARCESTIRSINEVLADRYAWSQIRPGEPVPLCELGKSLQEEVAADIALMDKYMPRVRRQPRALPAGRYLHVPEKMLMSDVHVSFIGTGVSTAVIESARRPRTYRRDSRSRVF</sequence>
<accession>A0A0H5ABD5</accession>